<keyword evidence="3" id="KW-0812">Transmembrane</keyword>
<sequence>MGYLGNHLATVVTGVFAAILTGLWPYFVDFAPILNFVFIMAVPITWFLTFTCWISQKSTDYMHKYEIHENHSEKKSLSSSQTTQIYTSDGKQVSPTEIKVAQNELSGELNKLKESVKLKDSEIERLNQEISNLQTLVQIESLKTELANLKMLASKSKSKSK</sequence>
<keyword evidence="1" id="KW-0175">Coiled coil</keyword>
<name>F9CUE5_9ARCH</name>
<gene>
    <name evidence="4" type="ORF">MY1_1834</name>
</gene>
<keyword evidence="3" id="KW-1133">Transmembrane helix</keyword>
<reference evidence="4 5" key="1">
    <citation type="journal article" date="2011" name="J. Bacteriol.">
        <title>Genome Sequence of an Ammonia-Oxidizing Soil Archaeon, "Candidatus Nitrosoarchaeum koreensis" MY1.</title>
        <authorList>
            <person name="Kim B.K."/>
            <person name="Jung M.Y."/>
            <person name="Yu D.S."/>
            <person name="Park S.J."/>
            <person name="Oh T.K."/>
            <person name="Rhee S.K."/>
            <person name="Kim J.F."/>
        </authorList>
    </citation>
    <scope>NUCLEOTIDE SEQUENCE [LARGE SCALE GENOMIC DNA]</scope>
    <source>
        <strain evidence="4 5">MY1</strain>
    </source>
</reference>
<feature type="transmembrane region" description="Helical" evidence="3">
    <location>
        <begin position="33"/>
        <end position="54"/>
    </location>
</feature>
<dbReference type="AlphaFoldDB" id="F9CUE5"/>
<feature type="transmembrane region" description="Helical" evidence="3">
    <location>
        <begin position="7"/>
        <end position="27"/>
    </location>
</feature>
<feature type="coiled-coil region" evidence="1">
    <location>
        <begin position="109"/>
        <end position="159"/>
    </location>
</feature>
<evidence type="ECO:0000256" key="2">
    <source>
        <dbReference type="SAM" id="MobiDB-lite"/>
    </source>
</evidence>
<dbReference type="Proteomes" id="UP000004440">
    <property type="component" value="Unassembled WGS sequence"/>
</dbReference>
<evidence type="ECO:0000256" key="3">
    <source>
        <dbReference type="SAM" id="Phobius"/>
    </source>
</evidence>
<dbReference type="RefSeq" id="WP_007551599.1">
    <property type="nucleotide sequence ID" value="NZ_AFPU01000001.1"/>
</dbReference>
<accession>F9CUE5</accession>
<evidence type="ECO:0000256" key="1">
    <source>
        <dbReference type="SAM" id="Coils"/>
    </source>
</evidence>
<keyword evidence="5" id="KW-1185">Reference proteome</keyword>
<feature type="compositionally biased region" description="Polar residues" evidence="2">
    <location>
        <begin position="77"/>
        <end position="94"/>
    </location>
</feature>
<keyword evidence="3" id="KW-0472">Membrane</keyword>
<dbReference type="OrthoDB" id="9921at2157"/>
<dbReference type="EMBL" id="AFPU01000001">
    <property type="protein sequence ID" value="EGP94579.1"/>
    <property type="molecule type" value="Genomic_DNA"/>
</dbReference>
<evidence type="ECO:0000313" key="4">
    <source>
        <dbReference type="EMBL" id="EGP94579.1"/>
    </source>
</evidence>
<protein>
    <submittedName>
        <fullName evidence="4">Uncharacterized protein</fullName>
    </submittedName>
</protein>
<organism evidence="4 5">
    <name type="scientific">Nitrosarchaeum koreense MY1</name>
    <dbReference type="NCBI Taxonomy" id="1001994"/>
    <lineage>
        <taxon>Archaea</taxon>
        <taxon>Nitrososphaerota</taxon>
        <taxon>Nitrososphaeria</taxon>
        <taxon>Nitrosopumilales</taxon>
        <taxon>Nitrosopumilaceae</taxon>
        <taxon>Nitrosarchaeum</taxon>
    </lineage>
</organism>
<proteinExistence type="predicted"/>
<feature type="region of interest" description="Disordered" evidence="2">
    <location>
        <begin position="71"/>
        <end position="94"/>
    </location>
</feature>
<dbReference type="PATRIC" id="fig|1001994.6.peg.1805"/>
<comment type="caution">
    <text evidence="4">The sequence shown here is derived from an EMBL/GenBank/DDBJ whole genome shotgun (WGS) entry which is preliminary data.</text>
</comment>
<evidence type="ECO:0000313" key="5">
    <source>
        <dbReference type="Proteomes" id="UP000004440"/>
    </source>
</evidence>